<dbReference type="AlphaFoldDB" id="A0A1I7B5L7"/>
<dbReference type="Proteomes" id="UP000236454">
    <property type="component" value="Unassembled WGS sequence"/>
</dbReference>
<keyword evidence="2" id="KW-1185">Reference proteome</keyword>
<dbReference type="EMBL" id="FPAS01000004">
    <property type="protein sequence ID" value="SFT82451.1"/>
    <property type="molecule type" value="Genomic_DNA"/>
</dbReference>
<gene>
    <name evidence="1" type="ORF">SAMN05216474_2574</name>
</gene>
<organism evidence="1 2">
    <name type="scientific">Lishizhenia tianjinensis</name>
    <dbReference type="NCBI Taxonomy" id="477690"/>
    <lineage>
        <taxon>Bacteria</taxon>
        <taxon>Pseudomonadati</taxon>
        <taxon>Bacteroidota</taxon>
        <taxon>Flavobacteriia</taxon>
        <taxon>Flavobacteriales</taxon>
        <taxon>Crocinitomicaceae</taxon>
        <taxon>Lishizhenia</taxon>
    </lineage>
</organism>
<accession>A0A1I7B5L7</accession>
<sequence length="316" mass="37018">MKYALFILLFVCACTTSEMQKDKVKATLNYAINYNGIFTNIYGLDMEFKNTNLPYWWSENFIDSLDIQRIEIKEFKGEDFDKGIDYGQALPRKQISFKFNTNGALRSMHKLEYYDDILISSKEYRLGKPDACGRVEAKQKVFSKFKKKHFYDPSLENTTEAFLEPLENYDSVYVYKGRKSEVLCLNTPDGKKNYLRDSLNKAVYDVQGSLKNPKMMCCYRKDTQDTLEQNVYSNTNVLLFNQSNEGEVEHRKYFTYANNTLVEIKDSLFIEQDFVSEESYLFFYDSLGLPSQIQRKETLENSVSQLNAVYILIFNE</sequence>
<protein>
    <submittedName>
        <fullName evidence="1">Uncharacterized protein</fullName>
    </submittedName>
</protein>
<dbReference type="OrthoDB" id="1466404at2"/>
<name>A0A1I7B5L7_9FLAO</name>
<proteinExistence type="predicted"/>
<dbReference type="RefSeq" id="WP_090250947.1">
    <property type="nucleotide sequence ID" value="NZ_FPAS01000004.1"/>
</dbReference>
<evidence type="ECO:0000313" key="2">
    <source>
        <dbReference type="Proteomes" id="UP000236454"/>
    </source>
</evidence>
<dbReference type="STRING" id="477690.SAMN05216474_2574"/>
<evidence type="ECO:0000313" key="1">
    <source>
        <dbReference type="EMBL" id="SFT82451.1"/>
    </source>
</evidence>
<reference evidence="1 2" key="1">
    <citation type="submission" date="2016-10" db="EMBL/GenBank/DDBJ databases">
        <authorList>
            <person name="de Groot N.N."/>
        </authorList>
    </citation>
    <scope>NUCLEOTIDE SEQUENCE [LARGE SCALE GENOMIC DNA]</scope>
    <source>
        <strain evidence="1 2">CGMCC 1.7005</strain>
    </source>
</reference>